<accession>A0A6J6LPF1</accession>
<dbReference type="InterPro" id="IPR013595">
    <property type="entry name" value="Pept_S33_TAP-like_C"/>
</dbReference>
<reference evidence="3" key="1">
    <citation type="submission" date="2020-05" db="EMBL/GenBank/DDBJ databases">
        <authorList>
            <person name="Chiriac C."/>
            <person name="Salcher M."/>
            <person name="Ghai R."/>
            <person name="Kavagutti S V."/>
        </authorList>
    </citation>
    <scope>NUCLEOTIDE SEQUENCE</scope>
</reference>
<evidence type="ECO:0000313" key="2">
    <source>
        <dbReference type="EMBL" id="CAB4595844.1"/>
    </source>
</evidence>
<dbReference type="AlphaFoldDB" id="A0A6J6LPF1"/>
<dbReference type="EMBL" id="CAEZUN010000027">
    <property type="protein sequence ID" value="CAB4595844.1"/>
    <property type="molecule type" value="Genomic_DNA"/>
</dbReference>
<organism evidence="3">
    <name type="scientific">freshwater metagenome</name>
    <dbReference type="NCBI Taxonomy" id="449393"/>
    <lineage>
        <taxon>unclassified sequences</taxon>
        <taxon>metagenomes</taxon>
        <taxon>ecological metagenomes</taxon>
    </lineage>
</organism>
<evidence type="ECO:0000313" key="3">
    <source>
        <dbReference type="EMBL" id="CAB4663601.1"/>
    </source>
</evidence>
<sequence>MTGKGAGPVIVIGTTGDPATPIESSRNAAKALESGIFLTVKAEQHTGYGVNTCIVETVDAYLIDLVVPKNGKVCE</sequence>
<proteinExistence type="predicted"/>
<evidence type="ECO:0000259" key="1">
    <source>
        <dbReference type="Pfam" id="PF08386"/>
    </source>
</evidence>
<protein>
    <submittedName>
        <fullName evidence="3">Unannotated protein</fullName>
    </submittedName>
</protein>
<gene>
    <name evidence="2" type="ORF">UFOPK1826_00328</name>
    <name evidence="3" type="ORF">UFOPK2292_00424</name>
</gene>
<feature type="domain" description="Peptidase S33 tripeptidyl aminopeptidase-like C-terminal" evidence="1">
    <location>
        <begin position="3"/>
        <end position="74"/>
    </location>
</feature>
<dbReference type="Pfam" id="PF08386">
    <property type="entry name" value="Abhydrolase_4"/>
    <property type="match status" value="1"/>
</dbReference>
<name>A0A6J6LPF1_9ZZZZ</name>
<dbReference type="EMBL" id="CAEZWU010000044">
    <property type="protein sequence ID" value="CAB4663601.1"/>
    <property type="molecule type" value="Genomic_DNA"/>
</dbReference>